<comment type="caution">
    <text evidence="2">The sequence shown here is derived from an EMBL/GenBank/DDBJ whole genome shotgun (WGS) entry which is preliminary data.</text>
</comment>
<proteinExistence type="predicted"/>
<dbReference type="PANTHER" id="PTHR46250:SF15">
    <property type="entry name" value="OS01G0523800 PROTEIN"/>
    <property type="match status" value="1"/>
</dbReference>
<accession>A0ABR0UAJ8</accession>
<sequence>MRYKSWPYYKDWCEIFGKDRATGENAEGFADALHDVLSGGQDNRGTAPRAECPQTPNPIDENDHTSTYNPQTSARSSDKSKKKRKQKNQTDARLADLAKRIGFEQDASSSRKAIYDAPDKMTFLIVETKIAVATQLSNKTNELDIFFALTDENKAVFVKLLLEGKI</sequence>
<protein>
    <submittedName>
        <fullName evidence="2">Uncharacterized protein</fullName>
    </submittedName>
</protein>
<gene>
    <name evidence="2" type="ORF">DH2020_046872</name>
</gene>
<dbReference type="EMBL" id="JABTTQ020003211">
    <property type="protein sequence ID" value="KAK6119384.1"/>
    <property type="molecule type" value="Genomic_DNA"/>
</dbReference>
<feature type="region of interest" description="Disordered" evidence="1">
    <location>
        <begin position="33"/>
        <end position="91"/>
    </location>
</feature>
<evidence type="ECO:0000313" key="2">
    <source>
        <dbReference type="EMBL" id="KAK6119384.1"/>
    </source>
</evidence>
<evidence type="ECO:0000256" key="1">
    <source>
        <dbReference type="SAM" id="MobiDB-lite"/>
    </source>
</evidence>
<reference evidence="2 3" key="1">
    <citation type="journal article" date="2021" name="Comput. Struct. Biotechnol. J.">
        <title>De novo genome assembly of the potent medicinal plant Rehmannia glutinosa using nanopore technology.</title>
        <authorList>
            <person name="Ma L."/>
            <person name="Dong C."/>
            <person name="Song C."/>
            <person name="Wang X."/>
            <person name="Zheng X."/>
            <person name="Niu Y."/>
            <person name="Chen S."/>
            <person name="Feng W."/>
        </authorList>
    </citation>
    <scope>NUCLEOTIDE SEQUENCE [LARGE SCALE GENOMIC DNA]</scope>
    <source>
        <strain evidence="2">DH-2019</strain>
    </source>
</reference>
<organism evidence="2 3">
    <name type="scientific">Rehmannia glutinosa</name>
    <name type="common">Chinese foxglove</name>
    <dbReference type="NCBI Taxonomy" id="99300"/>
    <lineage>
        <taxon>Eukaryota</taxon>
        <taxon>Viridiplantae</taxon>
        <taxon>Streptophyta</taxon>
        <taxon>Embryophyta</taxon>
        <taxon>Tracheophyta</taxon>
        <taxon>Spermatophyta</taxon>
        <taxon>Magnoliopsida</taxon>
        <taxon>eudicotyledons</taxon>
        <taxon>Gunneridae</taxon>
        <taxon>Pentapetalae</taxon>
        <taxon>asterids</taxon>
        <taxon>lamiids</taxon>
        <taxon>Lamiales</taxon>
        <taxon>Orobanchaceae</taxon>
        <taxon>Rehmannieae</taxon>
        <taxon>Rehmannia</taxon>
    </lineage>
</organism>
<keyword evidence="3" id="KW-1185">Reference proteome</keyword>
<name>A0ABR0UAJ8_REHGL</name>
<evidence type="ECO:0000313" key="3">
    <source>
        <dbReference type="Proteomes" id="UP001318860"/>
    </source>
</evidence>
<dbReference type="Proteomes" id="UP001318860">
    <property type="component" value="Unassembled WGS sequence"/>
</dbReference>
<dbReference type="PANTHER" id="PTHR46250">
    <property type="entry name" value="MYB/SANT-LIKE DNA-BINDING DOMAIN PROTEIN-RELATED"/>
    <property type="match status" value="1"/>
</dbReference>